<reference evidence="14" key="2">
    <citation type="submission" date="2025-09" db="UniProtKB">
        <authorList>
            <consortium name="Ensembl"/>
        </authorList>
    </citation>
    <scope>IDENTIFICATION</scope>
</reference>
<dbReference type="Gene3D" id="3.30.160.60">
    <property type="entry name" value="Classic Zinc Finger"/>
    <property type="match status" value="8"/>
</dbReference>
<dbReference type="InterPro" id="IPR036236">
    <property type="entry name" value="Znf_C2H2_sf"/>
</dbReference>
<dbReference type="GO" id="GO:0045595">
    <property type="term" value="P:regulation of cell differentiation"/>
    <property type="evidence" value="ECO:0007669"/>
    <property type="project" value="UniProtKB-ARBA"/>
</dbReference>
<evidence type="ECO:0000256" key="2">
    <source>
        <dbReference type="ARBA" id="ARBA00004123"/>
    </source>
</evidence>
<comment type="function">
    <text evidence="1">May be involved in transcriptional regulation.</text>
</comment>
<dbReference type="FunFam" id="3.30.160.60:FF:002325">
    <property type="entry name" value="Si:cabz01021430.2"/>
    <property type="match status" value="1"/>
</dbReference>
<evidence type="ECO:0000256" key="11">
    <source>
        <dbReference type="PROSITE-ProRule" id="PRU00042"/>
    </source>
</evidence>
<keyword evidence="8" id="KW-0238">DNA-binding</keyword>
<dbReference type="PANTHER" id="PTHR24381:SF390">
    <property type="entry name" value="ZINC FINGER PROTEIN 37 HOMOLOG"/>
    <property type="match status" value="1"/>
</dbReference>
<evidence type="ECO:0000259" key="13">
    <source>
        <dbReference type="PROSITE" id="PS50157"/>
    </source>
</evidence>
<evidence type="ECO:0000256" key="10">
    <source>
        <dbReference type="ARBA" id="ARBA00023242"/>
    </source>
</evidence>
<evidence type="ECO:0000256" key="4">
    <source>
        <dbReference type="ARBA" id="ARBA00022737"/>
    </source>
</evidence>
<keyword evidence="5 11" id="KW-0863">Zinc-finger</keyword>
<evidence type="ECO:0000256" key="6">
    <source>
        <dbReference type="ARBA" id="ARBA00022833"/>
    </source>
</evidence>
<dbReference type="GO" id="GO:0000981">
    <property type="term" value="F:DNA-binding transcription factor activity, RNA polymerase II-specific"/>
    <property type="evidence" value="ECO:0007669"/>
    <property type="project" value="TreeGrafter"/>
</dbReference>
<proteinExistence type="predicted"/>
<feature type="domain" description="C2H2-type" evidence="13">
    <location>
        <begin position="142"/>
        <end position="169"/>
    </location>
</feature>
<evidence type="ECO:0000256" key="12">
    <source>
        <dbReference type="SAM" id="MobiDB-lite"/>
    </source>
</evidence>
<feature type="region of interest" description="Disordered" evidence="12">
    <location>
        <begin position="19"/>
        <end position="48"/>
    </location>
</feature>
<feature type="domain" description="C2H2-type" evidence="13">
    <location>
        <begin position="198"/>
        <end position="225"/>
    </location>
</feature>
<evidence type="ECO:0000256" key="9">
    <source>
        <dbReference type="ARBA" id="ARBA00023163"/>
    </source>
</evidence>
<evidence type="ECO:0000256" key="5">
    <source>
        <dbReference type="ARBA" id="ARBA00022771"/>
    </source>
</evidence>
<dbReference type="FunFam" id="3.30.160.60:FF:000097">
    <property type="entry name" value="Zinc finger protein"/>
    <property type="match status" value="1"/>
</dbReference>
<feature type="domain" description="C2H2-type" evidence="13">
    <location>
        <begin position="170"/>
        <end position="197"/>
    </location>
</feature>
<dbReference type="FunFam" id="3.30.160.60:FF:000100">
    <property type="entry name" value="Zinc finger 45-like"/>
    <property type="match status" value="1"/>
</dbReference>
<dbReference type="Pfam" id="PF00096">
    <property type="entry name" value="zf-C2H2"/>
    <property type="match status" value="6"/>
</dbReference>
<dbReference type="PROSITE" id="PS00028">
    <property type="entry name" value="ZINC_FINGER_C2H2_1"/>
    <property type="match status" value="7"/>
</dbReference>
<dbReference type="InterPro" id="IPR013087">
    <property type="entry name" value="Znf_C2H2_type"/>
</dbReference>
<dbReference type="PROSITE" id="PS50157">
    <property type="entry name" value="ZINC_FINGER_C2H2_2"/>
    <property type="match status" value="7"/>
</dbReference>
<feature type="domain" description="C2H2-type" evidence="13">
    <location>
        <begin position="114"/>
        <end position="141"/>
    </location>
</feature>
<dbReference type="FunFam" id="3.30.160.60:FF:000912">
    <property type="entry name" value="Zinc finger protein 660"/>
    <property type="match status" value="2"/>
</dbReference>
<dbReference type="GO" id="GO:0000977">
    <property type="term" value="F:RNA polymerase II transcription regulatory region sequence-specific DNA binding"/>
    <property type="evidence" value="ECO:0007669"/>
    <property type="project" value="TreeGrafter"/>
</dbReference>
<dbReference type="Pfam" id="PF13894">
    <property type="entry name" value="zf-C2H2_4"/>
    <property type="match status" value="1"/>
</dbReference>
<dbReference type="FunFam" id="3.30.160.60:FF:002343">
    <property type="entry name" value="Zinc finger protein 33A"/>
    <property type="match status" value="1"/>
</dbReference>
<evidence type="ECO:0000256" key="8">
    <source>
        <dbReference type="ARBA" id="ARBA00023125"/>
    </source>
</evidence>
<keyword evidence="7" id="KW-0805">Transcription regulation</keyword>
<dbReference type="FunFam" id="3.30.160.60:FF:000624">
    <property type="entry name" value="zinc finger protein 697"/>
    <property type="match status" value="1"/>
</dbReference>
<dbReference type="Proteomes" id="UP000472270">
    <property type="component" value="Unassembled WGS sequence"/>
</dbReference>
<dbReference type="AlphaFoldDB" id="A0A673JEE3"/>
<evidence type="ECO:0000313" key="15">
    <source>
        <dbReference type="Proteomes" id="UP000472270"/>
    </source>
</evidence>
<dbReference type="GO" id="GO:0005634">
    <property type="term" value="C:nucleus"/>
    <property type="evidence" value="ECO:0007669"/>
    <property type="project" value="UniProtKB-SubCell"/>
</dbReference>
<protein>
    <recommendedName>
        <fullName evidence="13">C2H2-type domain-containing protein</fullName>
    </recommendedName>
</protein>
<evidence type="ECO:0000256" key="7">
    <source>
        <dbReference type="ARBA" id="ARBA00023015"/>
    </source>
</evidence>
<evidence type="ECO:0000256" key="3">
    <source>
        <dbReference type="ARBA" id="ARBA00022723"/>
    </source>
</evidence>
<name>A0A673JEE3_9TELE</name>
<evidence type="ECO:0000313" key="14">
    <source>
        <dbReference type="Ensembl" id="ENSSRHP00000050068.1"/>
    </source>
</evidence>
<evidence type="ECO:0000256" key="1">
    <source>
        <dbReference type="ARBA" id="ARBA00003767"/>
    </source>
</evidence>
<keyword evidence="3" id="KW-0479">Metal-binding</keyword>
<dbReference type="SMART" id="SM00355">
    <property type="entry name" value="ZnF_C2H2"/>
    <property type="match status" value="7"/>
</dbReference>
<keyword evidence="6" id="KW-0862">Zinc</keyword>
<feature type="compositionally biased region" description="Basic and acidic residues" evidence="12">
    <location>
        <begin position="32"/>
        <end position="48"/>
    </location>
</feature>
<reference evidence="14" key="1">
    <citation type="submission" date="2025-08" db="UniProtKB">
        <authorList>
            <consortium name="Ensembl"/>
        </authorList>
    </citation>
    <scope>IDENTIFICATION</scope>
</reference>
<feature type="domain" description="C2H2-type" evidence="13">
    <location>
        <begin position="253"/>
        <end position="280"/>
    </location>
</feature>
<dbReference type="FunFam" id="3.30.160.60:FF:000765">
    <property type="entry name" value="Zinc finger 45-like"/>
    <property type="match status" value="1"/>
</dbReference>
<accession>A0A673JEE3</accession>
<comment type="subcellular location">
    <subcellularLocation>
        <location evidence="2">Nucleus</location>
    </subcellularLocation>
</comment>
<dbReference type="GO" id="GO:0008270">
    <property type="term" value="F:zinc ion binding"/>
    <property type="evidence" value="ECO:0007669"/>
    <property type="project" value="UniProtKB-KW"/>
</dbReference>
<feature type="domain" description="C2H2-type" evidence="13">
    <location>
        <begin position="86"/>
        <end position="113"/>
    </location>
</feature>
<keyword evidence="9" id="KW-0804">Transcription</keyword>
<keyword evidence="4" id="KW-0677">Repeat</keyword>
<keyword evidence="10" id="KW-0539">Nucleus</keyword>
<organism evidence="14 15">
    <name type="scientific">Sinocyclocheilus rhinocerous</name>
    <dbReference type="NCBI Taxonomy" id="307959"/>
    <lineage>
        <taxon>Eukaryota</taxon>
        <taxon>Metazoa</taxon>
        <taxon>Chordata</taxon>
        <taxon>Craniata</taxon>
        <taxon>Vertebrata</taxon>
        <taxon>Euteleostomi</taxon>
        <taxon>Actinopterygii</taxon>
        <taxon>Neopterygii</taxon>
        <taxon>Teleostei</taxon>
        <taxon>Ostariophysi</taxon>
        <taxon>Cypriniformes</taxon>
        <taxon>Cyprinidae</taxon>
        <taxon>Cyprininae</taxon>
        <taxon>Sinocyclocheilus</taxon>
    </lineage>
</organism>
<dbReference type="Ensembl" id="ENSSRHT00000051480.1">
    <property type="protein sequence ID" value="ENSSRHP00000050068.1"/>
    <property type="gene ID" value="ENSSRHG00000025189.1"/>
</dbReference>
<sequence length="348" mass="40415">MAFIKEESEDMKIAETFRVKHEDTEEQTDPMALKEENQELKENEHKDQYEETCFHNRRKSFSCSQKMPENTLSQKRAQKIGTRRRFTCQQCGKSYTNKNSLKFHMRVHTGEIPYTCQQCGKSFIRPASLKVHMRIHTGEKLFTCPQCGKNIGQKGHFIIHMRTHTGENPFTCQQCGKSFSRKGILKVHMRIHTGENPFTCQQCGTRFNQKGNLDAHMRIHTGEKPFVCDQCGKSFRFSVALNQAQKTGTRCDFTCQQCGKCYTNKGSLRVHMRVHTGEKPYMCQQCGTSFNRPTSLKRHTRIHTGEKPFTLAQNVPQIQILHVPKRIHHDHHKWFGHVQIVHLHSTSL</sequence>
<feature type="domain" description="C2H2-type" evidence="13">
    <location>
        <begin position="281"/>
        <end position="308"/>
    </location>
</feature>
<dbReference type="SUPFAM" id="SSF57667">
    <property type="entry name" value="beta-beta-alpha zinc fingers"/>
    <property type="match status" value="4"/>
</dbReference>
<dbReference type="GO" id="GO:0000122">
    <property type="term" value="P:negative regulation of transcription by RNA polymerase II"/>
    <property type="evidence" value="ECO:0007669"/>
    <property type="project" value="UniProtKB-ARBA"/>
</dbReference>
<dbReference type="PANTHER" id="PTHR24381">
    <property type="entry name" value="ZINC FINGER PROTEIN"/>
    <property type="match status" value="1"/>
</dbReference>
<keyword evidence="15" id="KW-1185">Reference proteome</keyword>